<evidence type="ECO:0000313" key="1">
    <source>
        <dbReference type="EMBL" id="KOR46621.1"/>
    </source>
</evidence>
<evidence type="ECO:0000313" key="2">
    <source>
        <dbReference type="Proteomes" id="UP000036790"/>
    </source>
</evidence>
<reference evidence="1 2" key="2">
    <citation type="submission" date="2015-09" db="EMBL/GenBank/DDBJ databases">
        <title>Draft genome sequence of Xanthomonas oryzae pv. USA str. X11-5A.</title>
        <authorList>
            <person name="Knight B.M."/>
            <person name="Roberts D.P."/>
            <person name="Lin D."/>
            <person name="Hari K."/>
            <person name="Fletcher J."/>
            <person name="Melcher U."/>
            <person name="Blagden T."/>
            <person name="Winegar R.A."/>
        </authorList>
    </citation>
    <scope>NUCLEOTIDE SEQUENCE [LARGE SCALE GENOMIC DNA]</scope>
    <source>
        <strain evidence="1 2">X11-5A</strain>
    </source>
</reference>
<dbReference type="Proteomes" id="UP000036790">
    <property type="component" value="Unassembled WGS sequence"/>
</dbReference>
<reference evidence="1 2" key="1">
    <citation type="submission" date="2015-07" db="EMBL/GenBank/DDBJ databases">
        <authorList>
            <consortium name="Consortium for Microbial Forensics and Genomics (microFORGE)"/>
            <person name="Knight B.M."/>
            <person name="Roberts D.P."/>
            <person name="Lin D."/>
            <person name="Hari K."/>
            <person name="Fletcher J."/>
            <person name="Melcher U."/>
            <person name="Blagden T."/>
            <person name="Winegar R.A."/>
        </authorList>
    </citation>
    <scope>NUCLEOTIDE SEQUENCE [LARGE SCALE GENOMIC DNA]</scope>
    <source>
        <strain evidence="1 2">X11-5A</strain>
    </source>
</reference>
<organism evidence="1 2">
    <name type="scientific">Xanthomonas oryzae</name>
    <dbReference type="NCBI Taxonomy" id="347"/>
    <lineage>
        <taxon>Bacteria</taxon>
        <taxon>Pseudomonadati</taxon>
        <taxon>Pseudomonadota</taxon>
        <taxon>Gammaproteobacteria</taxon>
        <taxon>Lysobacterales</taxon>
        <taxon>Lysobacteraceae</taxon>
        <taxon>Xanthomonas</taxon>
    </lineage>
</organism>
<gene>
    <name evidence="1" type="ORF">ADT25_06185</name>
</gene>
<dbReference type="AlphaFoldDB" id="A0AAP0ZNN1"/>
<sequence>MRRICRYCCFHLGDLHALLHATQEHSAFVTVKIVAGGIAQDRGNLAELVAFAAIAHAHRHRMTEAVVTPYVRSDACSHLWQRQDVVGDGSRIAGAAQIQPMQRDIVHGQRQAAAFLDRCRAQRAVAVETPNDQADHIAVLIVRHRHEKTVDQPVVAFAVGQCPQADTPFLQRDHGIGGGG</sequence>
<proteinExistence type="predicted"/>
<accession>A0AAP0ZNN1</accession>
<dbReference type="EMBL" id="LHUJ01000126">
    <property type="protein sequence ID" value="KOR46621.1"/>
    <property type="molecule type" value="Genomic_DNA"/>
</dbReference>
<name>A0AAP0ZNN1_9XANT</name>
<protein>
    <submittedName>
        <fullName evidence="1">Uncharacterized protein</fullName>
    </submittedName>
</protein>
<comment type="caution">
    <text evidence="1">The sequence shown here is derived from an EMBL/GenBank/DDBJ whole genome shotgun (WGS) entry which is preliminary data.</text>
</comment>